<protein>
    <submittedName>
        <fullName evidence="2">Ubiquitin-conjugating enzyme E2-23 kDa</fullName>
    </submittedName>
</protein>
<name>A0A2U1NLM1_ARTAN</name>
<dbReference type="OrthoDB" id="269518at2759"/>
<dbReference type="Gene3D" id="3.10.110.10">
    <property type="entry name" value="Ubiquitin Conjugating Enzyme"/>
    <property type="match status" value="2"/>
</dbReference>
<dbReference type="AlphaFoldDB" id="A0A2U1NLM1"/>
<dbReference type="EMBL" id="PKPP01002571">
    <property type="protein sequence ID" value="PWA74409.1"/>
    <property type="molecule type" value="Genomic_DNA"/>
</dbReference>
<dbReference type="SMART" id="SM00212">
    <property type="entry name" value="UBCc"/>
    <property type="match status" value="1"/>
</dbReference>
<proteinExistence type="predicted"/>
<dbReference type="Proteomes" id="UP000245207">
    <property type="component" value="Unassembled WGS sequence"/>
</dbReference>
<comment type="caution">
    <text evidence="2">The sequence shown here is derived from an EMBL/GenBank/DDBJ whole genome shotgun (WGS) entry which is preliminary data.</text>
</comment>
<dbReference type="Pfam" id="PF00179">
    <property type="entry name" value="UQ_con"/>
    <property type="match status" value="1"/>
</dbReference>
<dbReference type="InterPro" id="IPR016135">
    <property type="entry name" value="UBQ-conjugating_enzyme/RWD"/>
</dbReference>
<keyword evidence="3" id="KW-1185">Reference proteome</keyword>
<evidence type="ECO:0000313" key="2">
    <source>
        <dbReference type="EMBL" id="PWA74409.1"/>
    </source>
</evidence>
<organism evidence="2 3">
    <name type="scientific">Artemisia annua</name>
    <name type="common">Sweet wormwood</name>
    <dbReference type="NCBI Taxonomy" id="35608"/>
    <lineage>
        <taxon>Eukaryota</taxon>
        <taxon>Viridiplantae</taxon>
        <taxon>Streptophyta</taxon>
        <taxon>Embryophyta</taxon>
        <taxon>Tracheophyta</taxon>
        <taxon>Spermatophyta</taxon>
        <taxon>Magnoliopsida</taxon>
        <taxon>eudicotyledons</taxon>
        <taxon>Gunneridae</taxon>
        <taxon>Pentapetalae</taxon>
        <taxon>asterids</taxon>
        <taxon>campanulids</taxon>
        <taxon>Asterales</taxon>
        <taxon>Asteraceae</taxon>
        <taxon>Asteroideae</taxon>
        <taxon>Anthemideae</taxon>
        <taxon>Artemisiinae</taxon>
        <taxon>Artemisia</taxon>
    </lineage>
</organism>
<dbReference type="InterPro" id="IPR000608">
    <property type="entry name" value="UBC"/>
</dbReference>
<accession>A0A2U1NLM1</accession>
<dbReference type="SUPFAM" id="SSF54495">
    <property type="entry name" value="UBC-like"/>
    <property type="match status" value="2"/>
</dbReference>
<feature type="domain" description="UBC core" evidence="1">
    <location>
        <begin position="65"/>
        <end position="184"/>
    </location>
</feature>
<sequence length="184" mass="21055">MASQNTRKATDLRKLIKNGYKVEMINDNVDEFHVFLNGPPDSLYSEGVWKVAVKLPEDYPSTPPSIEFRTTIYHPNIQMKIKNGYKVEMINDNVDEFHVFLNGPPDSLYSEGVWKVAVKLPEDYPSTPPSIEFRTTIYHPNIQMNVSGSMTHGISDSEFRKVSDAIQYRIQDSKEKQVKILVTS</sequence>
<dbReference type="PANTHER" id="PTHR24068">
    <property type="entry name" value="UBIQUITIN-CONJUGATING ENZYME E2"/>
    <property type="match status" value="1"/>
</dbReference>
<evidence type="ECO:0000313" key="3">
    <source>
        <dbReference type="Proteomes" id="UP000245207"/>
    </source>
</evidence>
<evidence type="ECO:0000259" key="1">
    <source>
        <dbReference type="PROSITE" id="PS50127"/>
    </source>
</evidence>
<dbReference type="PROSITE" id="PS50127">
    <property type="entry name" value="UBC_2"/>
    <property type="match status" value="1"/>
</dbReference>
<dbReference type="STRING" id="35608.A0A2U1NLM1"/>
<gene>
    <name evidence="2" type="ORF">CTI12_AA251540</name>
</gene>
<reference evidence="2 3" key="1">
    <citation type="journal article" date="2018" name="Mol. Plant">
        <title>The genome of Artemisia annua provides insight into the evolution of Asteraceae family and artemisinin biosynthesis.</title>
        <authorList>
            <person name="Shen Q."/>
            <person name="Zhang L."/>
            <person name="Liao Z."/>
            <person name="Wang S."/>
            <person name="Yan T."/>
            <person name="Shi P."/>
            <person name="Liu M."/>
            <person name="Fu X."/>
            <person name="Pan Q."/>
            <person name="Wang Y."/>
            <person name="Lv Z."/>
            <person name="Lu X."/>
            <person name="Zhang F."/>
            <person name="Jiang W."/>
            <person name="Ma Y."/>
            <person name="Chen M."/>
            <person name="Hao X."/>
            <person name="Li L."/>
            <person name="Tang Y."/>
            <person name="Lv G."/>
            <person name="Zhou Y."/>
            <person name="Sun X."/>
            <person name="Brodelius P.E."/>
            <person name="Rose J.K.C."/>
            <person name="Tang K."/>
        </authorList>
    </citation>
    <scope>NUCLEOTIDE SEQUENCE [LARGE SCALE GENOMIC DNA]</scope>
    <source>
        <strain evidence="3">cv. Huhao1</strain>
        <tissue evidence="2">Leaf</tissue>
    </source>
</reference>